<dbReference type="Pfam" id="PF05726">
    <property type="entry name" value="Pirin_C"/>
    <property type="match status" value="1"/>
</dbReference>
<dbReference type="GO" id="GO:0046872">
    <property type="term" value="F:metal ion binding"/>
    <property type="evidence" value="ECO:0007669"/>
    <property type="project" value="UniProtKB-KW"/>
</dbReference>
<accession>A0A0S2KGM1</accession>
<sequence length="288" mass="31782">MASKTIEEIIVARPSSDGDGVKLLRVFGGMGDPARFDPFLMMDEFGSYEASDYIGGFPPHPHRGFETVTYMLEGHMEHQDHMGNVGDLQNGDVQWMTAGAGIIHSEMPKQTEGRMRGFQVWLNLPAHSKMQPPAYQDIASDRIPVESMPGLQVKMIAGQALVDGQALSGLVDRPDTRPVYFDLALTQAGQKHVIELAADSTALVYVYEGELQLGENLTTVARGKLVRLSRKGSHLHMQAGSDDTRVVLLSGVPLKEPIAQYGPFVMNTREEIEQALDDYRKGTLARRF</sequence>
<evidence type="ECO:0000259" key="5">
    <source>
        <dbReference type="Pfam" id="PF05726"/>
    </source>
</evidence>
<dbReference type="RefSeq" id="WP_058022673.1">
    <property type="nucleotide sequence ID" value="NZ_CP013189.1"/>
</dbReference>
<dbReference type="SUPFAM" id="SSF51182">
    <property type="entry name" value="RmlC-like cupins"/>
    <property type="match status" value="1"/>
</dbReference>
<reference evidence="6 7" key="1">
    <citation type="submission" date="2015-11" db="EMBL/GenBank/DDBJ databases">
        <authorList>
            <person name="Zhang Y."/>
            <person name="Guo Z."/>
        </authorList>
    </citation>
    <scope>NUCLEOTIDE SEQUENCE [LARGE SCALE GENOMIC DNA]</scope>
    <source>
        <strain evidence="6 7">KCTC 32221</strain>
    </source>
</reference>
<dbReference type="PANTHER" id="PTHR13903">
    <property type="entry name" value="PIRIN-RELATED"/>
    <property type="match status" value="1"/>
</dbReference>
<dbReference type="Pfam" id="PF02678">
    <property type="entry name" value="Pirin"/>
    <property type="match status" value="1"/>
</dbReference>
<proteinExistence type="inferred from homology"/>
<dbReference type="OrthoDB" id="9780903at2"/>
<dbReference type="CDD" id="cd02247">
    <property type="entry name" value="cupin_pirin_C"/>
    <property type="match status" value="1"/>
</dbReference>
<organism evidence="6 7">
    <name type="scientific">Pseudohongiella spirulinae</name>
    <dbReference type="NCBI Taxonomy" id="1249552"/>
    <lineage>
        <taxon>Bacteria</taxon>
        <taxon>Pseudomonadati</taxon>
        <taxon>Pseudomonadota</taxon>
        <taxon>Gammaproteobacteria</taxon>
        <taxon>Pseudomonadales</taxon>
        <taxon>Pseudohongiellaceae</taxon>
        <taxon>Pseudohongiella</taxon>
    </lineage>
</organism>
<dbReference type="InterPro" id="IPR012093">
    <property type="entry name" value="Pirin"/>
</dbReference>
<keyword evidence="2" id="KW-0408">Iron</keyword>
<evidence type="ECO:0000259" key="4">
    <source>
        <dbReference type="Pfam" id="PF02678"/>
    </source>
</evidence>
<feature type="binding site" evidence="2">
    <location>
        <position position="60"/>
    </location>
    <ligand>
        <name>Fe cation</name>
        <dbReference type="ChEBI" id="CHEBI:24875"/>
    </ligand>
</feature>
<feature type="domain" description="Pirin C-terminal" evidence="5">
    <location>
        <begin position="182"/>
        <end position="284"/>
    </location>
</feature>
<dbReference type="PIRSF" id="PIRSF006232">
    <property type="entry name" value="Pirin"/>
    <property type="match status" value="1"/>
</dbReference>
<keyword evidence="7" id="KW-1185">Reference proteome</keyword>
<feature type="binding site" evidence="2">
    <location>
        <position position="62"/>
    </location>
    <ligand>
        <name>Fe cation</name>
        <dbReference type="ChEBI" id="CHEBI:24875"/>
    </ligand>
</feature>
<keyword evidence="2" id="KW-0479">Metal-binding</keyword>
<protein>
    <submittedName>
        <fullName evidence="6">Pirin-like protein</fullName>
    </submittedName>
</protein>
<dbReference type="InterPro" id="IPR008778">
    <property type="entry name" value="Pirin_C_dom"/>
</dbReference>
<dbReference type="KEGG" id="pspi:PS2015_2635"/>
<dbReference type="InterPro" id="IPR011051">
    <property type="entry name" value="RmlC_Cupin_sf"/>
</dbReference>
<evidence type="ECO:0000256" key="1">
    <source>
        <dbReference type="ARBA" id="ARBA00008416"/>
    </source>
</evidence>
<evidence type="ECO:0000256" key="2">
    <source>
        <dbReference type="PIRSR" id="PIRSR006232-1"/>
    </source>
</evidence>
<dbReference type="InterPro" id="IPR014710">
    <property type="entry name" value="RmlC-like_jellyroll"/>
</dbReference>
<gene>
    <name evidence="6" type="ORF">PS2015_2635</name>
</gene>
<evidence type="ECO:0000313" key="6">
    <source>
        <dbReference type="EMBL" id="ALO47267.1"/>
    </source>
</evidence>
<dbReference type="InterPro" id="IPR003829">
    <property type="entry name" value="Pirin_N_dom"/>
</dbReference>
<evidence type="ECO:0000313" key="7">
    <source>
        <dbReference type="Proteomes" id="UP000065641"/>
    </source>
</evidence>
<comment type="similarity">
    <text evidence="1 3">Belongs to the pirin family.</text>
</comment>
<feature type="domain" description="Pirin N-terminal" evidence="4">
    <location>
        <begin position="23"/>
        <end position="122"/>
    </location>
</feature>
<dbReference type="Gene3D" id="2.60.120.10">
    <property type="entry name" value="Jelly Rolls"/>
    <property type="match status" value="2"/>
</dbReference>
<dbReference type="EMBL" id="CP013189">
    <property type="protein sequence ID" value="ALO47267.1"/>
    <property type="molecule type" value="Genomic_DNA"/>
</dbReference>
<dbReference type="AlphaFoldDB" id="A0A0S2KGM1"/>
<feature type="binding site" evidence="2">
    <location>
        <position position="106"/>
    </location>
    <ligand>
        <name>Fe cation</name>
        <dbReference type="ChEBI" id="CHEBI:24875"/>
    </ligand>
</feature>
<name>A0A0S2KGM1_9GAMM</name>
<dbReference type="Proteomes" id="UP000065641">
    <property type="component" value="Chromosome"/>
</dbReference>
<dbReference type="PANTHER" id="PTHR13903:SF8">
    <property type="entry name" value="PIRIN"/>
    <property type="match status" value="1"/>
</dbReference>
<dbReference type="STRING" id="1249552.PS2015_2635"/>
<dbReference type="PATRIC" id="fig|1249552.3.peg.2654"/>
<evidence type="ECO:0000256" key="3">
    <source>
        <dbReference type="RuleBase" id="RU003457"/>
    </source>
</evidence>
<feature type="binding site" evidence="2">
    <location>
        <position position="104"/>
    </location>
    <ligand>
        <name>Fe cation</name>
        <dbReference type="ChEBI" id="CHEBI:24875"/>
    </ligand>
</feature>
<comment type="cofactor">
    <cofactor evidence="2">
        <name>Fe cation</name>
        <dbReference type="ChEBI" id="CHEBI:24875"/>
    </cofactor>
    <text evidence="2">Binds 1 Fe cation per subunit.</text>
</comment>
<dbReference type="CDD" id="cd02909">
    <property type="entry name" value="cupin_pirin_N"/>
    <property type="match status" value="1"/>
</dbReference>